<dbReference type="PIRSF" id="PIRSF005859">
    <property type="entry name" value="PBR"/>
    <property type="match status" value="1"/>
</dbReference>
<keyword evidence="5 6" id="KW-0472">Membrane</keyword>
<dbReference type="PANTHER" id="PTHR10057:SF0">
    <property type="entry name" value="TRANSLOCATOR PROTEIN"/>
    <property type="match status" value="1"/>
</dbReference>
<evidence type="ECO:0000256" key="4">
    <source>
        <dbReference type="ARBA" id="ARBA00022989"/>
    </source>
</evidence>
<evidence type="ECO:0000256" key="3">
    <source>
        <dbReference type="ARBA" id="ARBA00022692"/>
    </source>
</evidence>
<dbReference type="InterPro" id="IPR004307">
    <property type="entry name" value="TspO_MBR"/>
</dbReference>
<dbReference type="EMBL" id="JADBEC010000003">
    <property type="protein sequence ID" value="MBE1509263.1"/>
    <property type="molecule type" value="Genomic_DNA"/>
</dbReference>
<evidence type="ECO:0000256" key="1">
    <source>
        <dbReference type="ARBA" id="ARBA00004141"/>
    </source>
</evidence>
<evidence type="ECO:0000313" key="8">
    <source>
        <dbReference type="Proteomes" id="UP000620262"/>
    </source>
</evidence>
<dbReference type="Gene3D" id="1.20.1260.100">
    <property type="entry name" value="TspO/MBR protein"/>
    <property type="match status" value="1"/>
</dbReference>
<comment type="caution">
    <text evidence="7">The sequence shown here is derived from an EMBL/GenBank/DDBJ whole genome shotgun (WGS) entry which is preliminary data.</text>
</comment>
<name>A0ABR9J1B0_RHIVS</name>
<feature type="transmembrane region" description="Helical" evidence="6">
    <location>
        <begin position="46"/>
        <end position="66"/>
    </location>
</feature>
<dbReference type="InterPro" id="IPR038330">
    <property type="entry name" value="TspO/MBR-related_sf"/>
</dbReference>
<feature type="transmembrane region" description="Helical" evidence="6">
    <location>
        <begin position="126"/>
        <end position="149"/>
    </location>
</feature>
<evidence type="ECO:0000256" key="2">
    <source>
        <dbReference type="ARBA" id="ARBA00007524"/>
    </source>
</evidence>
<dbReference type="CDD" id="cd15904">
    <property type="entry name" value="TSPO_MBR"/>
    <property type="match status" value="1"/>
</dbReference>
<comment type="subcellular location">
    <subcellularLocation>
        <location evidence="1">Membrane</location>
        <topology evidence="1">Multi-pass membrane protein</topology>
    </subcellularLocation>
</comment>
<dbReference type="Pfam" id="PF03073">
    <property type="entry name" value="TspO_MBR"/>
    <property type="match status" value="1"/>
</dbReference>
<evidence type="ECO:0000313" key="7">
    <source>
        <dbReference type="EMBL" id="MBE1509263.1"/>
    </source>
</evidence>
<keyword evidence="4 6" id="KW-1133">Transmembrane helix</keyword>
<evidence type="ECO:0000256" key="6">
    <source>
        <dbReference type="SAM" id="Phobius"/>
    </source>
</evidence>
<feature type="transmembrane region" description="Helical" evidence="6">
    <location>
        <begin position="73"/>
        <end position="92"/>
    </location>
</feature>
<feature type="transmembrane region" description="Helical" evidence="6">
    <location>
        <begin position="7"/>
        <end position="26"/>
    </location>
</feature>
<keyword evidence="3 6" id="KW-0812">Transmembrane</keyword>
<organism evidence="7 8">
    <name type="scientific">Rhizobium viscosum</name>
    <name type="common">Arthrobacter viscosus</name>
    <dbReference type="NCBI Taxonomy" id="1673"/>
    <lineage>
        <taxon>Bacteria</taxon>
        <taxon>Pseudomonadati</taxon>
        <taxon>Pseudomonadota</taxon>
        <taxon>Alphaproteobacteria</taxon>
        <taxon>Hyphomicrobiales</taxon>
        <taxon>Rhizobiaceae</taxon>
        <taxon>Rhizobium/Agrobacterium group</taxon>
        <taxon>Rhizobium</taxon>
    </lineage>
</organism>
<comment type="similarity">
    <text evidence="2">Belongs to the TspO/BZRP family.</text>
</comment>
<reference evidence="7 8" key="1">
    <citation type="submission" date="2020-10" db="EMBL/GenBank/DDBJ databases">
        <title>Sequencing the genomes of 1000 actinobacteria strains.</title>
        <authorList>
            <person name="Klenk H.-P."/>
        </authorList>
    </citation>
    <scope>NUCLEOTIDE SEQUENCE [LARGE SCALE GENOMIC DNA]</scope>
    <source>
        <strain evidence="7 8">DSM 7307</strain>
    </source>
</reference>
<evidence type="ECO:0000256" key="5">
    <source>
        <dbReference type="ARBA" id="ARBA00023136"/>
    </source>
</evidence>
<accession>A0ABR9J1B0</accession>
<proteinExistence type="inferred from homology"/>
<gene>
    <name evidence="7" type="ORF">H4W29_006510</name>
</gene>
<dbReference type="PANTHER" id="PTHR10057">
    <property type="entry name" value="PERIPHERAL-TYPE BENZODIAZEPINE RECEPTOR"/>
    <property type="match status" value="1"/>
</dbReference>
<sequence length="150" mass="16862">MHRFDHYLVFILLTLGGGLLIGLINLPDEWYQSLSKPWFTPPNRLFGPVWTILYILIGIAGARTYARSRRSPVMTSWIAQLVLNFAWSPAFFGLRSPSLGLMIIIPLLLLILAFIGLSWKRDLISAVLFMPYAVWVAYATALNAAIVALN</sequence>
<keyword evidence="8" id="KW-1185">Reference proteome</keyword>
<dbReference type="Proteomes" id="UP000620262">
    <property type="component" value="Unassembled WGS sequence"/>
</dbReference>
<protein>
    <submittedName>
        <fullName evidence="7">Tryptophan-rich sensory protein</fullName>
    </submittedName>
</protein>
<feature type="transmembrane region" description="Helical" evidence="6">
    <location>
        <begin position="98"/>
        <end position="119"/>
    </location>
</feature>